<reference evidence="1 2" key="1">
    <citation type="submission" date="2020-04" db="EMBL/GenBank/DDBJ databases">
        <title>MicrobeNet Type strains.</title>
        <authorList>
            <person name="Nicholson A.C."/>
        </authorList>
    </citation>
    <scope>NUCLEOTIDE SEQUENCE [LARGE SCALE GENOMIC DNA]</scope>
    <source>
        <strain evidence="1 2">DSM 45078</strain>
    </source>
</reference>
<dbReference type="RefSeq" id="WP_068035011.1">
    <property type="nucleotide sequence ID" value="NZ_JAAXOO010000001.1"/>
</dbReference>
<proteinExistence type="predicted"/>
<evidence type="ECO:0000313" key="1">
    <source>
        <dbReference type="EMBL" id="NKY31565.1"/>
    </source>
</evidence>
<dbReference type="EMBL" id="JAAXOO010000001">
    <property type="protein sequence ID" value="NKY31565.1"/>
    <property type="molecule type" value="Genomic_DNA"/>
</dbReference>
<name>A0A846X7X8_9NOCA</name>
<sequence>MIGPIALGWIDDDASSAPSWDRVQVLRLANRLGYDLVWPDERSVLSVADQVRNSGADVVILPAPDHLGPLELNRVMDVADVETVLPRLSFARWVYGKVSP</sequence>
<comment type="caution">
    <text evidence="1">The sequence shown here is derived from an EMBL/GenBank/DDBJ whole genome shotgun (WGS) entry which is preliminary data.</text>
</comment>
<organism evidence="1 2">
    <name type="scientific">Nocardia speluncae</name>
    <dbReference type="NCBI Taxonomy" id="419477"/>
    <lineage>
        <taxon>Bacteria</taxon>
        <taxon>Bacillati</taxon>
        <taxon>Actinomycetota</taxon>
        <taxon>Actinomycetes</taxon>
        <taxon>Mycobacteriales</taxon>
        <taxon>Nocardiaceae</taxon>
        <taxon>Nocardia</taxon>
    </lineage>
</organism>
<accession>A0A846X7X8</accession>
<protein>
    <submittedName>
        <fullName evidence="1">Uncharacterized protein</fullName>
    </submittedName>
</protein>
<gene>
    <name evidence="1" type="ORF">HGA13_00545</name>
</gene>
<dbReference type="AlphaFoldDB" id="A0A846X7X8"/>
<dbReference type="Proteomes" id="UP000565715">
    <property type="component" value="Unassembled WGS sequence"/>
</dbReference>
<evidence type="ECO:0000313" key="2">
    <source>
        <dbReference type="Proteomes" id="UP000565715"/>
    </source>
</evidence>
<keyword evidence="2" id="KW-1185">Reference proteome</keyword>